<dbReference type="OrthoDB" id="4927890at2759"/>
<sequence length="166" mass="18742">MLTSSFLVFFTFIASLVSAATLYRGDGRGPKAINDAGGFYARGNHDDHEKYEATVFQHVTKSLKRPNKDPFISTSTDPAEAAKQGGNKYLYTINSDEIEENINDVAAMYEAENKVYPYPNEKEFAVEYHIPLQAITKVEKFVDGQWKSIKLSKRGLELFDKDVFVN</sequence>
<evidence type="ECO:0000256" key="3">
    <source>
        <dbReference type="ARBA" id="ARBA00023026"/>
    </source>
</evidence>
<dbReference type="Pfam" id="PF01375">
    <property type="entry name" value="Enterotoxin_a"/>
    <property type="match status" value="1"/>
</dbReference>
<dbReference type="Gene3D" id="3.90.210.10">
    <property type="entry name" value="Heat-Labile Enterotoxin, subunit A"/>
    <property type="match status" value="1"/>
</dbReference>
<dbReference type="GeneID" id="62163043"/>
<evidence type="ECO:0000313" key="6">
    <source>
        <dbReference type="EMBL" id="KAF9875432.1"/>
    </source>
</evidence>
<dbReference type="SUPFAM" id="SSF56399">
    <property type="entry name" value="ADP-ribosylation"/>
    <property type="match status" value="1"/>
</dbReference>
<accession>A0A9P6LKB2</accession>
<keyword evidence="2 5" id="KW-0732">Signal</keyword>
<evidence type="ECO:0000256" key="4">
    <source>
        <dbReference type="ARBA" id="ARBA00023157"/>
    </source>
</evidence>
<keyword evidence="4" id="KW-1015">Disulfide bond</keyword>
<dbReference type="Proteomes" id="UP000781932">
    <property type="component" value="Unassembled WGS sequence"/>
</dbReference>
<evidence type="ECO:0000256" key="2">
    <source>
        <dbReference type="ARBA" id="ARBA00022729"/>
    </source>
</evidence>
<evidence type="ECO:0000256" key="5">
    <source>
        <dbReference type="SAM" id="SignalP"/>
    </source>
</evidence>
<reference evidence="6" key="2">
    <citation type="submission" date="2020-11" db="EMBL/GenBank/DDBJ databases">
        <title>Whole genome sequencing of Colletotrichum sp.</title>
        <authorList>
            <person name="Li H."/>
        </authorList>
    </citation>
    <scope>NUCLEOTIDE SEQUENCE</scope>
    <source>
        <strain evidence="6">CkLH20</strain>
    </source>
</reference>
<feature type="signal peptide" evidence="5">
    <location>
        <begin position="1"/>
        <end position="19"/>
    </location>
</feature>
<name>A0A9P6LKB2_9PEZI</name>
<organism evidence="6 7">
    <name type="scientific">Colletotrichum karsti</name>
    <dbReference type="NCBI Taxonomy" id="1095194"/>
    <lineage>
        <taxon>Eukaryota</taxon>
        <taxon>Fungi</taxon>
        <taxon>Dikarya</taxon>
        <taxon>Ascomycota</taxon>
        <taxon>Pezizomycotina</taxon>
        <taxon>Sordariomycetes</taxon>
        <taxon>Hypocreomycetidae</taxon>
        <taxon>Glomerellales</taxon>
        <taxon>Glomerellaceae</taxon>
        <taxon>Colletotrichum</taxon>
        <taxon>Colletotrichum boninense species complex</taxon>
    </lineage>
</organism>
<reference evidence="6" key="1">
    <citation type="submission" date="2020-03" db="EMBL/GenBank/DDBJ databases">
        <authorList>
            <person name="He L."/>
        </authorList>
    </citation>
    <scope>NUCLEOTIDE SEQUENCE</scope>
    <source>
        <strain evidence="6">CkLH20</strain>
    </source>
</reference>
<dbReference type="InterPro" id="IPR001144">
    <property type="entry name" value="Enterotoxin_A"/>
</dbReference>
<dbReference type="EMBL" id="JAATWM020000022">
    <property type="protein sequence ID" value="KAF9875432.1"/>
    <property type="molecule type" value="Genomic_DNA"/>
</dbReference>
<dbReference type="AlphaFoldDB" id="A0A9P6LKB2"/>
<evidence type="ECO:0000256" key="1">
    <source>
        <dbReference type="ARBA" id="ARBA00022656"/>
    </source>
</evidence>
<proteinExistence type="predicted"/>
<dbReference type="GO" id="GO:0090729">
    <property type="term" value="F:toxin activity"/>
    <property type="evidence" value="ECO:0007669"/>
    <property type="project" value="UniProtKB-KW"/>
</dbReference>
<comment type="caution">
    <text evidence="6">The sequence shown here is derived from an EMBL/GenBank/DDBJ whole genome shotgun (WGS) entry which is preliminary data.</text>
</comment>
<keyword evidence="3" id="KW-0843">Virulence</keyword>
<gene>
    <name evidence="6" type="ORF">CkaCkLH20_07252</name>
</gene>
<keyword evidence="1" id="KW-0800">Toxin</keyword>
<feature type="chain" id="PRO_5040473313" evidence="5">
    <location>
        <begin position="20"/>
        <end position="166"/>
    </location>
</feature>
<protein>
    <submittedName>
        <fullName evidence="6">Uncharacterized protein</fullName>
    </submittedName>
</protein>
<dbReference type="RefSeq" id="XP_038744893.1">
    <property type="nucleotide sequence ID" value="XM_038889969.1"/>
</dbReference>
<evidence type="ECO:0000313" key="7">
    <source>
        <dbReference type="Proteomes" id="UP000781932"/>
    </source>
</evidence>
<keyword evidence="7" id="KW-1185">Reference proteome</keyword>